<dbReference type="Proteomes" id="UP000182660">
    <property type="component" value="Unassembled WGS sequence"/>
</dbReference>
<evidence type="ECO:0000313" key="2">
    <source>
        <dbReference type="EMBL" id="SGZ01541.1"/>
    </source>
</evidence>
<sequence length="1332" mass="145540">MLSSAGVGLFTDKTDYEYSLDQGKTWQSVTEKPLSVGKKAYAIGDVQVRTKGNANKKLKAGKPSLSTQAFTLTLKPAAPNCISVDDANNTFDWDFVATIEELTRYEYSLDSGATWQTIEHKPQGINDIDLAVGALQVRLGEFENASAGLVARSTQAFSVTPDSPNAPRINSVDDNSDVFGWAFVDGFTKASDYEVYLNGTWETASANPLSVGNNDYSANSIKIRVAADASNGRPAGAEVSVTTAFTKVSGKPVAPKNSKVDDANNTFDWDNLTDFVDVADYEISLDGGVVWNAVTDKPASISDEEYAIGKVCVRVKENAQNRHPVGDTLCSKSAFTETPSKPSAPTNPVVNDALDTLDWVLVPGFNLANDYEINVLGAGWVSVNQKPYQLADQVYAQDSIQVRVKSDLVNGRPSGAIMTNDSGFTARPAAPEAPSNLITDDSGNTLDWTFVTGFEELSFYEISFNSGVNWAPVTGKPVVIGDIDKGVGEVQLRVVKNIINGMPNGNSASNSDAYTQTPQLAAPTGGSIINTAHPVPTNGFKWDYIKADINGHSTNFNEPKYYEFTRDQGVTWNPVASNPQFIGSEAYDKSLVGIRLKKDAIEGQSNLNSNVLWATNSTTSSSFIALKYVPMKTAYLPASLNDSGSWVSQECIAEYNDLGQGEPILRAARVGLGAASEIPQKVLQKSYCGTSGWELPEFSEVVALSNRGAVSRDLRRYLMSKTGEVFWADKNGIAVTIKNGVEITPNPWLQQYGYPKWSLAPSSELLLGVNSAIATADAAISNQAKSLASVETFLATWLNENQAQSKNYTVLEAEALAKLAELEILTQPWEDELTNLSNQLKRLDFQATAARYRTDSKSESFISKVESYKTKVNDLQPNLLRLNVLIEGARFANRLANVQQKVATLTTAQETVNSASLPAEIHKATLSLYQSIFDVEALYAQVSTFELALNSSTVDLDSSFSSLLALYQKFISLLGDAAVLDLTQAKLLAKDSLKQASDAGFSVLKADALVSTRFAKLDELGHYLPSATTYQQGWRCVEDTQITGKRRVWSLLKDGLPNGKDDIAYDASSAGIPSVLGSNGYLESENTAQLCGFSDWKVPHLAQLFSIKTKAISGSNSKSTLDTEVFPNHLALLPEYDKSHYSGGVSFYYWSNMAYQGEQYVLTYDTNKASEGTAKQKTDGSENRVVLARLIREETNSYELLNSSGVVVNDRSSAVCARDNISGLTWQLFSGVDKNTRFKKYIDAQSLLEDQKHNSICGKSNWRFPAKTEFYGLVPTDNIVFAYNDVKHNEYNYNRYYITNNAVAINMDTGKEKIISTSQYDYSKYLFRFVAN</sequence>
<accession>A0ABY1HIR1</accession>
<protein>
    <recommendedName>
        <fullName evidence="4">DUF1566 domain-containing protein</fullName>
    </recommendedName>
</protein>
<reference evidence="2 3" key="1">
    <citation type="submission" date="2016-11" db="EMBL/GenBank/DDBJ databases">
        <authorList>
            <person name="Klemetsen T."/>
        </authorList>
    </citation>
    <scope>NUCLEOTIDE SEQUENCE [LARGE SCALE GENOMIC DNA]</scope>
    <source>
        <strain evidence="2">MT 2528</strain>
    </source>
</reference>
<proteinExistence type="predicted"/>
<dbReference type="EMBL" id="FPLJ01000113">
    <property type="protein sequence ID" value="SGZ01541.1"/>
    <property type="molecule type" value="Genomic_DNA"/>
</dbReference>
<evidence type="ECO:0000256" key="1">
    <source>
        <dbReference type="SAM" id="MobiDB-lite"/>
    </source>
</evidence>
<gene>
    <name evidence="2" type="ORF">MT2528_4242</name>
</gene>
<keyword evidence="3" id="KW-1185">Reference proteome</keyword>
<dbReference type="GeneID" id="61297934"/>
<evidence type="ECO:0008006" key="4">
    <source>
        <dbReference type="Google" id="ProtNLM"/>
    </source>
</evidence>
<comment type="caution">
    <text evidence="2">The sequence shown here is derived from an EMBL/GenBank/DDBJ whole genome shotgun (WGS) entry which is preliminary data.</text>
</comment>
<dbReference type="RefSeq" id="WP_075473463.1">
    <property type="nucleotide sequence ID" value="NZ_CAWQZC010000009.1"/>
</dbReference>
<organism evidence="2 3">
    <name type="scientific">Moritella viscosa</name>
    <dbReference type="NCBI Taxonomy" id="80854"/>
    <lineage>
        <taxon>Bacteria</taxon>
        <taxon>Pseudomonadati</taxon>
        <taxon>Pseudomonadota</taxon>
        <taxon>Gammaproteobacteria</taxon>
        <taxon>Alteromonadales</taxon>
        <taxon>Moritellaceae</taxon>
        <taxon>Moritella</taxon>
    </lineage>
</organism>
<name>A0ABY1HIR1_9GAMM</name>
<feature type="region of interest" description="Disordered" evidence="1">
    <location>
        <begin position="419"/>
        <end position="438"/>
    </location>
</feature>
<evidence type="ECO:0000313" key="3">
    <source>
        <dbReference type="Proteomes" id="UP000182660"/>
    </source>
</evidence>